<organism evidence="1 2">
    <name type="scientific">Populus alba</name>
    <name type="common">White poplar</name>
    <dbReference type="NCBI Taxonomy" id="43335"/>
    <lineage>
        <taxon>Eukaryota</taxon>
        <taxon>Viridiplantae</taxon>
        <taxon>Streptophyta</taxon>
        <taxon>Embryophyta</taxon>
        <taxon>Tracheophyta</taxon>
        <taxon>Spermatophyta</taxon>
        <taxon>Magnoliopsida</taxon>
        <taxon>eudicotyledons</taxon>
        <taxon>Gunneridae</taxon>
        <taxon>Pentapetalae</taxon>
        <taxon>rosids</taxon>
        <taxon>fabids</taxon>
        <taxon>Malpighiales</taxon>
        <taxon>Salicaceae</taxon>
        <taxon>Saliceae</taxon>
        <taxon>Populus</taxon>
    </lineage>
</organism>
<evidence type="ECO:0000313" key="1">
    <source>
        <dbReference type="EMBL" id="KAL3569099.1"/>
    </source>
</evidence>
<accession>A0ACC4AS74</accession>
<evidence type="ECO:0000313" key="2">
    <source>
        <dbReference type="Proteomes" id="UP000309997"/>
    </source>
</evidence>
<proteinExistence type="predicted"/>
<protein>
    <submittedName>
        <fullName evidence="1">Uncharacterized protein</fullName>
    </submittedName>
</protein>
<dbReference type="Proteomes" id="UP000309997">
    <property type="component" value="Unassembled WGS sequence"/>
</dbReference>
<gene>
    <name evidence="1" type="ORF">D5086_028989</name>
</gene>
<keyword evidence="2" id="KW-1185">Reference proteome</keyword>
<name>A0ACC4AS74_POPAL</name>
<reference evidence="1 2" key="1">
    <citation type="journal article" date="2024" name="Plant Biotechnol. J.">
        <title>Genome and CRISPR/Cas9 system of a widespread forest tree (Populus alba) in the world.</title>
        <authorList>
            <person name="Liu Y.J."/>
            <person name="Jiang P.F."/>
            <person name="Han X.M."/>
            <person name="Li X.Y."/>
            <person name="Wang H.M."/>
            <person name="Wang Y.J."/>
            <person name="Wang X.X."/>
            <person name="Zeng Q.Y."/>
        </authorList>
    </citation>
    <scope>NUCLEOTIDE SEQUENCE [LARGE SCALE GENOMIC DNA]</scope>
    <source>
        <strain evidence="2">cv. PAL-ZL1</strain>
    </source>
</reference>
<sequence length="212" mass="22807">MTSRGGASQNRRFVCFSCWCFPFGYNPIDATLDATGGAEDKGFLWKIGDGDWKVELNGHEDSVSCLAFSADGQLLASGGVGATVRIWDSWHPRRPFALAGSTDCIASMWDAEKGVLLNAFYGHGGSVTCGDFTPDDHSICTGSTDATLRIWDAIRSEAIHVVRVAEVLIANKSYASFCTAAFIAPIKFTRTSYSRSGSRISFSAGSHHSNIC</sequence>
<comment type="caution">
    <text evidence="1">The sequence shown here is derived from an EMBL/GenBank/DDBJ whole genome shotgun (WGS) entry which is preliminary data.</text>
</comment>
<dbReference type="EMBL" id="RCHU02000016">
    <property type="protein sequence ID" value="KAL3569099.1"/>
    <property type="molecule type" value="Genomic_DNA"/>
</dbReference>